<dbReference type="GO" id="GO:0015031">
    <property type="term" value="P:protein transport"/>
    <property type="evidence" value="ECO:0007669"/>
    <property type="project" value="UniProtKB-KW"/>
</dbReference>
<dbReference type="Gene3D" id="3.40.250.10">
    <property type="entry name" value="Rhodanese-like domain"/>
    <property type="match status" value="1"/>
</dbReference>
<reference evidence="13 14" key="1">
    <citation type="journal article" date="2015" name="Sci. Rep.">
        <title>Genome of the facultative scuticociliatosis pathogen Pseudocohnilembus persalinus provides insight into its virulence through horizontal gene transfer.</title>
        <authorList>
            <person name="Xiong J."/>
            <person name="Wang G."/>
            <person name="Cheng J."/>
            <person name="Tian M."/>
            <person name="Pan X."/>
            <person name="Warren A."/>
            <person name="Jiang C."/>
            <person name="Yuan D."/>
            <person name="Miao W."/>
        </authorList>
    </citation>
    <scope>NUCLEOTIDE SEQUENCE [LARGE SCALE GENOMIC DNA]</scope>
    <source>
        <strain evidence="13">36N120E</strain>
    </source>
</reference>
<keyword evidence="9" id="KW-0966">Cell projection</keyword>
<keyword evidence="3" id="KW-0813">Transport</keyword>
<evidence type="ECO:0000256" key="5">
    <source>
        <dbReference type="ARBA" id="ARBA00022794"/>
    </source>
</evidence>
<dbReference type="OMA" id="EECHIIT"/>
<keyword evidence="4" id="KW-0963">Cytoplasm</keyword>
<evidence type="ECO:0000313" key="14">
    <source>
        <dbReference type="Proteomes" id="UP000054937"/>
    </source>
</evidence>
<dbReference type="GO" id="GO:0060271">
    <property type="term" value="P:cilium assembly"/>
    <property type="evidence" value="ECO:0007669"/>
    <property type="project" value="TreeGrafter"/>
</dbReference>
<organism evidence="13 14">
    <name type="scientific">Pseudocohnilembus persalinus</name>
    <name type="common">Ciliate</name>
    <dbReference type="NCBI Taxonomy" id="266149"/>
    <lineage>
        <taxon>Eukaryota</taxon>
        <taxon>Sar</taxon>
        <taxon>Alveolata</taxon>
        <taxon>Ciliophora</taxon>
        <taxon>Intramacronucleata</taxon>
        <taxon>Oligohymenophorea</taxon>
        <taxon>Scuticociliatia</taxon>
        <taxon>Philasterida</taxon>
        <taxon>Pseudocohnilembidae</taxon>
        <taxon>Pseudocohnilembus</taxon>
    </lineage>
</organism>
<dbReference type="InterPro" id="IPR036873">
    <property type="entry name" value="Rhodanese-like_dom_sf"/>
</dbReference>
<dbReference type="PANTHER" id="PTHR44390">
    <property type="entry name" value="CENTROSOMAL PROTEIN OF 41 KDA"/>
    <property type="match status" value="1"/>
</dbReference>
<dbReference type="GO" id="GO:0036064">
    <property type="term" value="C:ciliary basal body"/>
    <property type="evidence" value="ECO:0007669"/>
    <property type="project" value="TreeGrafter"/>
</dbReference>
<keyword evidence="14" id="KW-1185">Reference proteome</keyword>
<keyword evidence="7" id="KW-0969">Cilium</keyword>
<evidence type="ECO:0000256" key="9">
    <source>
        <dbReference type="ARBA" id="ARBA00023273"/>
    </source>
</evidence>
<gene>
    <name evidence="13" type="ORF">PPERSA_11349</name>
</gene>
<feature type="region of interest" description="Disordered" evidence="11">
    <location>
        <begin position="300"/>
        <end position="321"/>
    </location>
</feature>
<feature type="region of interest" description="Disordered" evidence="11">
    <location>
        <begin position="1"/>
        <end position="25"/>
    </location>
</feature>
<evidence type="ECO:0000256" key="7">
    <source>
        <dbReference type="ARBA" id="ARBA00023069"/>
    </source>
</evidence>
<comment type="similarity">
    <text evidence="10">Belongs to the CEP41 family.</text>
</comment>
<proteinExistence type="inferred from homology"/>
<comment type="caution">
    <text evidence="13">The sequence shown here is derived from an EMBL/GenBank/DDBJ whole genome shotgun (WGS) entry which is preliminary data.</text>
</comment>
<name>A0A0V0QPX5_PSEPJ</name>
<evidence type="ECO:0000259" key="12">
    <source>
        <dbReference type="PROSITE" id="PS50206"/>
    </source>
</evidence>
<evidence type="ECO:0000313" key="13">
    <source>
        <dbReference type="EMBL" id="KRX04225.1"/>
    </source>
</evidence>
<dbReference type="InterPro" id="IPR051889">
    <property type="entry name" value="CEP41"/>
</dbReference>
<evidence type="ECO:0000256" key="2">
    <source>
        <dbReference type="ARBA" id="ARBA00004300"/>
    </source>
</evidence>
<accession>A0A0V0QPX5</accession>
<dbReference type="OrthoDB" id="70250at2759"/>
<dbReference type="AlphaFoldDB" id="A0A0V0QPX5"/>
<evidence type="ECO:0000256" key="10">
    <source>
        <dbReference type="ARBA" id="ARBA00038465"/>
    </source>
</evidence>
<keyword evidence="5" id="KW-0970">Cilium biogenesis/degradation</keyword>
<evidence type="ECO:0000256" key="3">
    <source>
        <dbReference type="ARBA" id="ARBA00022448"/>
    </source>
</evidence>
<dbReference type="EMBL" id="LDAU01000120">
    <property type="protein sequence ID" value="KRX04225.1"/>
    <property type="molecule type" value="Genomic_DNA"/>
</dbReference>
<evidence type="ECO:0000256" key="4">
    <source>
        <dbReference type="ARBA" id="ARBA00022490"/>
    </source>
</evidence>
<sequence>MDKRPLGYIKGKGNPLDKKPPPNKKYANVQSKLQGKTGTTVKDVQLMSDQQVAKRKGELFSRIKSPMLAQLLCVENNHESIYELKDQEEEKSNFNPYMQSPNKDSESVYSFVTANTQVTQISQITEATQNLGINNDTAYILLDLRDPDDFQKFHIREALNFPGPNISRDKFPAEIYRYKNKDNKMIIYYMTDERQSVQYGKLLFDKGFDNIYQLTGGIEQFMQEFPELIEGKQIPNIPKIQPGDRKKKLIKRTSNQQDKQNTKVGGDGDKIAQTIIQNNQSSNVSVANQSDINHSFKHQSKAIDNPNLNKQNLQNLANQKK</sequence>
<feature type="compositionally biased region" description="Low complexity" evidence="11">
    <location>
        <begin position="305"/>
        <end position="321"/>
    </location>
</feature>
<dbReference type="Proteomes" id="UP000054937">
    <property type="component" value="Unassembled WGS sequence"/>
</dbReference>
<evidence type="ECO:0000256" key="6">
    <source>
        <dbReference type="ARBA" id="ARBA00022927"/>
    </source>
</evidence>
<dbReference type="InParanoid" id="A0A0V0QPX5"/>
<dbReference type="Pfam" id="PF00581">
    <property type="entry name" value="Rhodanese"/>
    <property type="match status" value="1"/>
</dbReference>
<dbReference type="PANTHER" id="PTHR44390:SF1">
    <property type="entry name" value="CENTROSOMAL PROTEIN OF 41 KDA"/>
    <property type="match status" value="1"/>
</dbReference>
<dbReference type="SMART" id="SM00450">
    <property type="entry name" value="RHOD"/>
    <property type="match status" value="1"/>
</dbReference>
<evidence type="ECO:0000256" key="11">
    <source>
        <dbReference type="SAM" id="MobiDB-lite"/>
    </source>
</evidence>
<evidence type="ECO:0000256" key="1">
    <source>
        <dbReference type="ARBA" id="ARBA00004120"/>
    </source>
</evidence>
<protein>
    <submittedName>
        <fullName evidence="13">Rhodanese-like domain</fullName>
    </submittedName>
</protein>
<dbReference type="InterPro" id="IPR001763">
    <property type="entry name" value="Rhodanese-like_dom"/>
</dbReference>
<comment type="subcellular location">
    <subcellularLocation>
        <location evidence="1">Cytoplasm</location>
        <location evidence="1">Cytoskeleton</location>
        <location evidence="1">Cilium basal body</location>
    </subcellularLocation>
    <subcellularLocation>
        <location evidence="2">Cytoplasm</location>
        <location evidence="2">Cytoskeleton</location>
        <location evidence="2">Microtubule organizing center</location>
        <location evidence="2">Centrosome</location>
    </subcellularLocation>
</comment>
<dbReference type="GO" id="GO:0005813">
    <property type="term" value="C:centrosome"/>
    <property type="evidence" value="ECO:0007669"/>
    <property type="project" value="UniProtKB-SubCell"/>
</dbReference>
<dbReference type="PROSITE" id="PS50206">
    <property type="entry name" value="RHODANESE_3"/>
    <property type="match status" value="1"/>
</dbReference>
<keyword evidence="6" id="KW-0653">Protein transport</keyword>
<keyword evidence="8" id="KW-0206">Cytoskeleton</keyword>
<dbReference type="CDD" id="cd00158">
    <property type="entry name" value="RHOD"/>
    <property type="match status" value="1"/>
</dbReference>
<feature type="domain" description="Rhodanese" evidence="12">
    <location>
        <begin position="135"/>
        <end position="230"/>
    </location>
</feature>
<dbReference type="SUPFAM" id="SSF52821">
    <property type="entry name" value="Rhodanese/Cell cycle control phosphatase"/>
    <property type="match status" value="1"/>
</dbReference>
<evidence type="ECO:0000256" key="8">
    <source>
        <dbReference type="ARBA" id="ARBA00023212"/>
    </source>
</evidence>